<accession>A0ABR5PNE4</accession>
<name>A0ABR5PNE4_9LACO</name>
<reference evidence="1 2" key="1">
    <citation type="journal article" date="2015" name="Genome Announc.">
        <title>Expanding the biotechnology potential of lactobacilli through comparative genomics of 213 strains and associated genera.</title>
        <authorList>
            <person name="Sun Z."/>
            <person name="Harris H.M."/>
            <person name="McCann A."/>
            <person name="Guo C."/>
            <person name="Argimon S."/>
            <person name="Zhang W."/>
            <person name="Yang X."/>
            <person name="Jeffery I.B."/>
            <person name="Cooney J.C."/>
            <person name="Kagawa T.F."/>
            <person name="Liu W."/>
            <person name="Song Y."/>
            <person name="Salvetti E."/>
            <person name="Wrobel A."/>
            <person name="Rasinkangas P."/>
            <person name="Parkhill J."/>
            <person name="Rea M.C."/>
            <person name="O'Sullivan O."/>
            <person name="Ritari J."/>
            <person name="Douillard F.P."/>
            <person name="Paul Ross R."/>
            <person name="Yang R."/>
            <person name="Briner A.E."/>
            <person name="Felis G.E."/>
            <person name="de Vos W.M."/>
            <person name="Barrangou R."/>
            <person name="Klaenhammer T.R."/>
            <person name="Caufield P.W."/>
            <person name="Cui Y."/>
            <person name="Zhang H."/>
            <person name="O'Toole P.W."/>
        </authorList>
    </citation>
    <scope>NUCLEOTIDE SEQUENCE [LARGE SCALE GENOMIC DNA]</scope>
    <source>
        <strain evidence="1 2">DSM 15836</strain>
    </source>
</reference>
<evidence type="ECO:0000313" key="1">
    <source>
        <dbReference type="EMBL" id="KRM31978.1"/>
    </source>
</evidence>
<dbReference type="RefSeq" id="WP_056971150.1">
    <property type="nucleotide sequence ID" value="NZ_AZFI01000002.1"/>
</dbReference>
<dbReference type="EMBL" id="AZFI01000002">
    <property type="protein sequence ID" value="KRM31978.1"/>
    <property type="molecule type" value="Genomic_DNA"/>
</dbReference>
<organism evidence="1 2">
    <name type="scientific">Ligilactobacillus acidipiscis DSM 15836</name>
    <dbReference type="NCBI Taxonomy" id="1423716"/>
    <lineage>
        <taxon>Bacteria</taxon>
        <taxon>Bacillati</taxon>
        <taxon>Bacillota</taxon>
        <taxon>Bacilli</taxon>
        <taxon>Lactobacillales</taxon>
        <taxon>Lactobacillaceae</taxon>
        <taxon>Ligilactobacillus</taxon>
    </lineage>
</organism>
<protein>
    <submittedName>
        <fullName evidence="1">Uncharacterized protein</fullName>
    </submittedName>
</protein>
<sequence length="197" mass="22662">MMPQEKQNNEMIDKLIEQQLNNAVIIKKVREANKNDLQQVKSKMTADFKDEISRAVKSTEEEMHAFVDDAIEDVKKTIPLNDGEATNLKSIISQRANITTLEWIGQTFGDKNYGGSNFYSKKYGHIIGAFYSIVKKHFNAIKYTTILHANYEDAINYAKQLNIYDLPERTLRITEAQLQTLNVWEISHGYKATEPKD</sequence>
<dbReference type="Proteomes" id="UP000051217">
    <property type="component" value="Unassembled WGS sequence"/>
</dbReference>
<keyword evidence="2" id="KW-1185">Reference proteome</keyword>
<comment type="caution">
    <text evidence="1">The sequence shown here is derived from an EMBL/GenBank/DDBJ whole genome shotgun (WGS) entry which is preliminary data.</text>
</comment>
<proteinExistence type="predicted"/>
<gene>
    <name evidence="1" type="ORF">FC65_GL000891</name>
</gene>
<evidence type="ECO:0000313" key="2">
    <source>
        <dbReference type="Proteomes" id="UP000051217"/>
    </source>
</evidence>